<organism evidence="1 2">
    <name type="scientific">Ferirhizobium litorale</name>
    <dbReference type="NCBI Taxonomy" id="2927786"/>
    <lineage>
        <taxon>Bacteria</taxon>
        <taxon>Pseudomonadati</taxon>
        <taxon>Pseudomonadota</taxon>
        <taxon>Alphaproteobacteria</taxon>
        <taxon>Hyphomicrobiales</taxon>
        <taxon>Rhizobiaceae</taxon>
        <taxon>Ferirhizobium</taxon>
    </lineage>
</organism>
<sequence length="71" mass="8362">MDLIKLREHCERKMKEHEGHLQELQERDIRHFQQEGDGPLSDVTKKIRDEYHRHIDSYAAIIAQIDGLLGA</sequence>
<protein>
    <submittedName>
        <fullName evidence="1">Uncharacterized protein</fullName>
    </submittedName>
</protein>
<dbReference type="RefSeq" id="WP_311786395.1">
    <property type="nucleotide sequence ID" value="NZ_JALDYY010000004.1"/>
</dbReference>
<accession>A0AAE3QEV8</accession>
<reference evidence="1" key="1">
    <citation type="submission" date="2022-03" db="EMBL/GenBank/DDBJ databases">
        <title>Fererhizobium litorale gen. nov., sp. nov., isolated from sandy sediments of the Sea of Japan seashore.</title>
        <authorList>
            <person name="Romanenko L."/>
            <person name="Kurilenko V."/>
            <person name="Otstavnykh N."/>
            <person name="Svetashev V."/>
            <person name="Tekutyeva L."/>
            <person name="Isaeva M."/>
            <person name="Mikhailov V."/>
        </authorList>
    </citation>
    <scope>NUCLEOTIDE SEQUENCE</scope>
    <source>
        <strain evidence="1">KMM 9576</strain>
    </source>
</reference>
<dbReference type="EMBL" id="JALDYZ010000005">
    <property type="protein sequence ID" value="MDI7922658.1"/>
    <property type="molecule type" value="Genomic_DNA"/>
</dbReference>
<gene>
    <name evidence="1" type="ORF">MRS75_11225</name>
</gene>
<name>A0AAE3QEV8_9HYPH</name>
<dbReference type="Proteomes" id="UP001161580">
    <property type="component" value="Unassembled WGS sequence"/>
</dbReference>
<evidence type="ECO:0000313" key="2">
    <source>
        <dbReference type="Proteomes" id="UP001161580"/>
    </source>
</evidence>
<comment type="caution">
    <text evidence="1">The sequence shown here is derived from an EMBL/GenBank/DDBJ whole genome shotgun (WGS) entry which is preliminary data.</text>
</comment>
<proteinExistence type="predicted"/>
<keyword evidence="2" id="KW-1185">Reference proteome</keyword>
<dbReference type="AlphaFoldDB" id="A0AAE3QEV8"/>
<evidence type="ECO:0000313" key="1">
    <source>
        <dbReference type="EMBL" id="MDI7922658.1"/>
    </source>
</evidence>